<evidence type="ECO:0000313" key="1">
    <source>
        <dbReference type="EMBL" id="CDE22915.1"/>
    </source>
</evidence>
<evidence type="ECO:0000313" key="2">
    <source>
        <dbReference type="Proteomes" id="UP000018093"/>
    </source>
</evidence>
<reference evidence="1" key="1">
    <citation type="submission" date="2012-11" db="EMBL/GenBank/DDBJ databases">
        <title>Dependencies among metagenomic species, viruses, plasmids and units of genetic variation.</title>
        <authorList>
            <person name="Nielsen H.B."/>
            <person name="Almeida M."/>
            <person name="Juncker A.S."/>
            <person name="Rasmussen S."/>
            <person name="Li J."/>
            <person name="Sunagawa S."/>
            <person name="Plichta D."/>
            <person name="Gautier L."/>
            <person name="Le Chatelier E."/>
            <person name="Peletier E."/>
            <person name="Bonde I."/>
            <person name="Nielsen T."/>
            <person name="Manichanh C."/>
            <person name="Arumugam M."/>
            <person name="Batto J."/>
            <person name="Santos M.B.Q.D."/>
            <person name="Blom N."/>
            <person name="Borruel N."/>
            <person name="Burgdorf K.S."/>
            <person name="Boumezbeur F."/>
            <person name="Casellas F."/>
            <person name="Dore J."/>
            <person name="Guarner F."/>
            <person name="Hansen T."/>
            <person name="Hildebrand F."/>
            <person name="Kaas R.S."/>
            <person name="Kennedy S."/>
            <person name="Kristiansen K."/>
            <person name="Kultima J.R."/>
            <person name="Leonard P."/>
            <person name="Levenez F."/>
            <person name="Lund O."/>
            <person name="Moumen B."/>
            <person name="Le Paslier D."/>
            <person name="Pons N."/>
            <person name="Pedersen O."/>
            <person name="Prifti E."/>
            <person name="Qin J."/>
            <person name="Raes J."/>
            <person name="Tap J."/>
            <person name="Tims S."/>
            <person name="Ussery D.W."/>
            <person name="Yamada T."/>
            <person name="MetaHit consortium"/>
            <person name="Renault P."/>
            <person name="Sicheritz-Ponten T."/>
            <person name="Bork P."/>
            <person name="Wang J."/>
            <person name="Brunak S."/>
            <person name="Ehrlich S.D."/>
        </authorList>
    </citation>
    <scope>NUCLEOTIDE SEQUENCE [LARGE SCALE GENOMIC DNA]</scope>
</reference>
<dbReference type="Gene3D" id="2.60.120.260">
    <property type="entry name" value="Galactose-binding domain-like"/>
    <property type="match status" value="1"/>
</dbReference>
<gene>
    <name evidence="1" type="ORF">BN631_01391</name>
</gene>
<protein>
    <submittedName>
        <fullName evidence="1">Collagen triple helix repeat</fullName>
    </submittedName>
</protein>
<dbReference type="AlphaFoldDB" id="R7G6Z7"/>
<dbReference type="RefSeq" id="WP_022420666.1">
    <property type="nucleotide sequence ID" value="NZ_FR898592.1"/>
</dbReference>
<comment type="caution">
    <text evidence="1">The sequence shown here is derived from an EMBL/GenBank/DDBJ whole genome shotgun (WGS) entry which is preliminary data.</text>
</comment>
<proteinExistence type="predicted"/>
<name>R7G6Z7_9FIRM</name>
<keyword evidence="1" id="KW-0176">Collagen</keyword>
<organism evidence="1 2">
    <name type="scientific">Amedibacillus dolichus CAG:375</name>
    <dbReference type="NCBI Taxonomy" id="1263076"/>
    <lineage>
        <taxon>Bacteria</taxon>
        <taxon>Bacillati</taxon>
        <taxon>Bacillota</taxon>
        <taxon>Erysipelotrichia</taxon>
        <taxon>Erysipelotrichales</taxon>
        <taxon>Erysipelotrichaceae</taxon>
        <taxon>Amedibacillus</taxon>
    </lineage>
</organism>
<dbReference type="Proteomes" id="UP000018093">
    <property type="component" value="Unassembled WGS sequence"/>
</dbReference>
<sequence length="128" mass="14015">MLVTSTDAQGRVHSGQYAVNLKDNGRLSQFIDIQEGCFYAFSFFAKGEGQQIGLTASVIFRNDVGGELARDTITIRNQDTTTSTRSWGYYRILTKKAPLSAARAEIVFLADGLGEQSIDIDDVSFHAA</sequence>
<accession>R7G6Z7</accession>
<dbReference type="EMBL" id="CBIN010000170">
    <property type="protein sequence ID" value="CDE22915.1"/>
    <property type="molecule type" value="Genomic_DNA"/>
</dbReference>